<comment type="similarity">
    <text evidence="3">Belongs to the prokaryotic molybdopterin-containing oxidoreductase family.</text>
</comment>
<evidence type="ECO:0000256" key="4">
    <source>
        <dbReference type="ARBA" id="ARBA00022485"/>
    </source>
</evidence>
<dbReference type="GO" id="GO:0016491">
    <property type="term" value="F:oxidoreductase activity"/>
    <property type="evidence" value="ECO:0007669"/>
    <property type="project" value="UniProtKB-KW"/>
</dbReference>
<keyword evidence="9" id="KW-0411">Iron-sulfur</keyword>
<dbReference type="InterPro" id="IPR006657">
    <property type="entry name" value="MoPterin_dinucl-bd_dom"/>
</dbReference>
<keyword evidence="6 10" id="KW-0732">Signal</keyword>
<dbReference type="Pfam" id="PF01568">
    <property type="entry name" value="Molydop_binding"/>
    <property type="match status" value="1"/>
</dbReference>
<proteinExistence type="inferred from homology"/>
<accession>A0A6F8ZIN5</accession>
<dbReference type="Gene3D" id="2.40.40.20">
    <property type="match status" value="1"/>
</dbReference>
<evidence type="ECO:0000256" key="6">
    <source>
        <dbReference type="ARBA" id="ARBA00022729"/>
    </source>
</evidence>
<evidence type="ECO:0000256" key="7">
    <source>
        <dbReference type="ARBA" id="ARBA00023002"/>
    </source>
</evidence>
<evidence type="ECO:0000256" key="1">
    <source>
        <dbReference type="ARBA" id="ARBA00001966"/>
    </source>
</evidence>
<dbReference type="EMBL" id="LR778114">
    <property type="protein sequence ID" value="CAB1129311.1"/>
    <property type="molecule type" value="Genomic_DNA"/>
</dbReference>
<dbReference type="GO" id="GO:0043546">
    <property type="term" value="F:molybdopterin cofactor binding"/>
    <property type="evidence" value="ECO:0007669"/>
    <property type="project" value="InterPro"/>
</dbReference>
<keyword evidence="4" id="KW-0004">4Fe-4S</keyword>
<evidence type="ECO:0000256" key="3">
    <source>
        <dbReference type="ARBA" id="ARBA00010312"/>
    </source>
</evidence>
<dbReference type="InterPro" id="IPR006963">
    <property type="entry name" value="Mopterin_OxRdtase_4Fe-4S_dom"/>
</dbReference>
<keyword evidence="7 12" id="KW-0560">Oxidoreductase</keyword>
<evidence type="ECO:0000256" key="10">
    <source>
        <dbReference type="SAM" id="SignalP"/>
    </source>
</evidence>
<gene>
    <name evidence="12" type="ORF">R50_1810</name>
</gene>
<keyword evidence="5" id="KW-0479">Metal-binding</keyword>
<evidence type="ECO:0000259" key="11">
    <source>
        <dbReference type="PROSITE" id="PS51669"/>
    </source>
</evidence>
<dbReference type="InterPro" id="IPR009010">
    <property type="entry name" value="Asp_de-COase-like_dom_sf"/>
</dbReference>
<sequence>MAITRRTFLKVAGAASGTAAALGSGHFLFGSLFARAAGPGGNAETTAADPKQDRVAFAGCFTCLGRCTLQIQYTENNIPRYVTGDIHGTVNEGGVCALSTASLLHYLSPARLRFPLLRRPGAERGSGSFVRIRWADMFDILLHGDQAAYLKRRGWKYGFLGMKAIRERFPEKLVYFTGRDQYNPTENTFFASAFGTPNQGAHGGFCSATVALGGTYTNGGTWWEYGGMDVENSRVVVIAGMTNDHFPTGTRRVMTKIRSRGARFIYIAPDRFPNLGPISDQWIALNPGTDGALVMATMHELWRLHRQDPQGRPYIDEDFLTWYSNSPWLVMTNPDGTVDPPAAGNVGLFARVKNSKGEWTPAVMGSDGKVYPFDEVPWQSGVTPSLTYAGKVTVPTGPDNPAPLTVPVTTAFNLLTARLADPRWAPEAVSRITGVPASTITEFARYLGDIAMRQAEWIPGAWTDYLGRKHKGFIGRPVTLYIMRGVAAHSNGFQTARDYMLLLSLLGAIDAPGGWRYKTPAPWPIPDGAYWPGYGFPPDPRARQASGATGGTVIQEFIRNDGTVSATAVHGRQPAVMQTTKPLIYTPDQLVVDENGLPVLIDRAFSWDAPLGLHRVWTAVNYDCGHEFPMRPEMLLWHITNPYWDNSYDLDKDLALVRKKSSDGRHTIPFVALVDTFYGNSVPFVDLAIPDLTFYERFGVHSLLDRPISTVDGPADSIQWPVLPALYGVHSWADTEIRLGEMLGLKAFLNPDGSPLYPKGYEDFIWKWQAAPGIGLLGGGRGNGTSILKGAPNPGQVDLYTSPRGIRAYQGYSRDKAFPGLATYPVRNGTYPAGVNPGQQSVGHAQFRYTLPVNIRYRRNVNREYLTWAHSVGLIPYAKPVPTQVYSEIIQKFRLAGYGKWGGANAYFLSIGRKDLAVKNAAPPTDARGQALRKILTQLFDPLPDWYAPLEWADDGSNPAEYPIITEHRHVNPWFYHHWENHNPWHRPLLPFSPLYLNPETAARYGLKTGDWAEFASRGGEKVRAMIEVTEATRPGVIWYWKARNVRPGTLAISPDSPEIRQGIMFNDIYSYQRPRSWGGDLPGQPGQGLLNLDPFTGQTAWGDLRLKFVGKSAVQESYYGDANNLLKAVADHSFQPAADRIPTLRFSAYQPLETLGLTWYTKGEPK</sequence>
<dbReference type="AlphaFoldDB" id="A0A6F8ZIN5"/>
<evidence type="ECO:0000313" key="13">
    <source>
        <dbReference type="Proteomes" id="UP000503399"/>
    </source>
</evidence>
<dbReference type="InterPro" id="IPR006311">
    <property type="entry name" value="TAT_signal"/>
</dbReference>
<keyword evidence="13" id="KW-1185">Reference proteome</keyword>
<dbReference type="GO" id="GO:0051539">
    <property type="term" value="F:4 iron, 4 sulfur cluster binding"/>
    <property type="evidence" value="ECO:0007669"/>
    <property type="project" value="UniProtKB-KW"/>
</dbReference>
<feature type="domain" description="4Fe-4S Mo/W bis-MGD-type" evidence="11">
    <location>
        <begin position="53"/>
        <end position="110"/>
    </location>
</feature>
<dbReference type="PANTHER" id="PTHR43598">
    <property type="entry name" value="TUNGSTEN-CONTAINING FORMYLMETHANOFURAN DEHYDROGENASE 2 SUBUNIT B"/>
    <property type="match status" value="1"/>
</dbReference>
<dbReference type="PROSITE" id="PS51669">
    <property type="entry name" value="4FE4S_MOW_BIS_MGD"/>
    <property type="match status" value="1"/>
</dbReference>
<keyword evidence="8" id="KW-0408">Iron</keyword>
<dbReference type="GO" id="GO:0046872">
    <property type="term" value="F:metal ion binding"/>
    <property type="evidence" value="ECO:0007669"/>
    <property type="project" value="UniProtKB-KW"/>
</dbReference>
<evidence type="ECO:0000256" key="9">
    <source>
        <dbReference type="ARBA" id="ARBA00023014"/>
    </source>
</evidence>
<dbReference type="Pfam" id="PF00384">
    <property type="entry name" value="Molybdopterin"/>
    <property type="match status" value="1"/>
</dbReference>
<name>A0A6F8ZIN5_9FIRM</name>
<protein>
    <submittedName>
        <fullName evidence="12">Sulfite/Sulfur reductase</fullName>
        <ecNumber evidence="12">1.8.5.6</ecNumber>
    </submittedName>
</protein>
<reference evidence="12 13" key="1">
    <citation type="submission" date="2020-02" db="EMBL/GenBank/DDBJ databases">
        <authorList>
            <person name="Hogendoorn C."/>
        </authorList>
    </citation>
    <scope>NUCLEOTIDE SEQUENCE [LARGE SCALE GENOMIC DNA]</scope>
    <source>
        <strain evidence="12">R501</strain>
    </source>
</reference>
<evidence type="ECO:0000256" key="8">
    <source>
        <dbReference type="ARBA" id="ARBA00023004"/>
    </source>
</evidence>
<dbReference type="Proteomes" id="UP000503399">
    <property type="component" value="Chromosome"/>
</dbReference>
<dbReference type="SUPFAM" id="SSF50692">
    <property type="entry name" value="ADC-like"/>
    <property type="match status" value="1"/>
</dbReference>
<organism evidence="12 13">
    <name type="scientific">Candidatus Hydrogenisulfobacillus filiaventi</name>
    <dbReference type="NCBI Taxonomy" id="2707344"/>
    <lineage>
        <taxon>Bacteria</taxon>
        <taxon>Bacillati</taxon>
        <taxon>Bacillota</taxon>
        <taxon>Clostridia</taxon>
        <taxon>Eubacteriales</taxon>
        <taxon>Clostridiales Family XVII. Incertae Sedis</taxon>
        <taxon>Candidatus Hydrogenisulfobacillus</taxon>
    </lineage>
</organism>
<comment type="cofactor">
    <cofactor evidence="1">
        <name>[4Fe-4S] cluster</name>
        <dbReference type="ChEBI" id="CHEBI:49883"/>
    </cofactor>
</comment>
<feature type="chain" id="PRO_5026095932" evidence="10">
    <location>
        <begin position="37"/>
        <end position="1167"/>
    </location>
</feature>
<dbReference type="Gene3D" id="3.30.200.210">
    <property type="match status" value="1"/>
</dbReference>
<dbReference type="EC" id="1.8.5.6" evidence="12"/>
<dbReference type="KEGG" id="hfv:R50_1810"/>
<dbReference type="PROSITE" id="PS51318">
    <property type="entry name" value="TAT"/>
    <property type="match status" value="1"/>
</dbReference>
<feature type="signal peptide" evidence="10">
    <location>
        <begin position="1"/>
        <end position="36"/>
    </location>
</feature>
<evidence type="ECO:0000256" key="5">
    <source>
        <dbReference type="ARBA" id="ARBA00022723"/>
    </source>
</evidence>
<evidence type="ECO:0000256" key="2">
    <source>
        <dbReference type="ARBA" id="ARBA00004196"/>
    </source>
</evidence>
<evidence type="ECO:0000313" key="12">
    <source>
        <dbReference type="EMBL" id="CAB1129311.1"/>
    </source>
</evidence>
<dbReference type="Gene3D" id="3.40.228.10">
    <property type="entry name" value="Dimethylsulfoxide Reductase, domain 2"/>
    <property type="match status" value="1"/>
</dbReference>
<comment type="subcellular location">
    <subcellularLocation>
        <location evidence="2">Cell envelope</location>
    </subcellularLocation>
</comment>
<dbReference type="SUPFAM" id="SSF53706">
    <property type="entry name" value="Formate dehydrogenase/DMSO reductase, domains 1-3"/>
    <property type="match status" value="1"/>
</dbReference>
<dbReference type="PANTHER" id="PTHR43598:SF5">
    <property type="entry name" value="DMSO REDUCTASE CHAIN A"/>
    <property type="match status" value="1"/>
</dbReference>
<dbReference type="InterPro" id="IPR006656">
    <property type="entry name" value="Mopterin_OxRdtase"/>
</dbReference>
<dbReference type="GO" id="GO:0030313">
    <property type="term" value="C:cell envelope"/>
    <property type="evidence" value="ECO:0007669"/>
    <property type="project" value="UniProtKB-SubCell"/>
</dbReference>